<proteinExistence type="predicted"/>
<feature type="region of interest" description="Disordered" evidence="1">
    <location>
        <begin position="1"/>
        <end position="24"/>
    </location>
</feature>
<reference evidence="2 3" key="1">
    <citation type="submission" date="2018-11" db="EMBL/GenBank/DDBJ databases">
        <title>Sequencing the genomes of 1000 actinobacteria strains.</title>
        <authorList>
            <person name="Klenk H.-P."/>
        </authorList>
    </citation>
    <scope>NUCLEOTIDE SEQUENCE [LARGE SCALE GENOMIC DNA]</scope>
    <source>
        <strain evidence="2 3">DSM 13521</strain>
    </source>
</reference>
<name>A0A3N2D069_9MICO</name>
<evidence type="ECO:0000256" key="1">
    <source>
        <dbReference type="SAM" id="MobiDB-lite"/>
    </source>
</evidence>
<sequence>MAPRVNQAPSQSTVPNATSSMCGTPMACMCMR</sequence>
<feature type="compositionally biased region" description="Polar residues" evidence="1">
    <location>
        <begin position="7"/>
        <end position="22"/>
    </location>
</feature>
<gene>
    <name evidence="2" type="ORF">EDD28_2558</name>
</gene>
<keyword evidence="3" id="KW-1185">Reference proteome</keyword>
<dbReference type="Proteomes" id="UP000275356">
    <property type="component" value="Unassembled WGS sequence"/>
</dbReference>
<organism evidence="2 3">
    <name type="scientific">Salana multivorans</name>
    <dbReference type="NCBI Taxonomy" id="120377"/>
    <lineage>
        <taxon>Bacteria</taxon>
        <taxon>Bacillati</taxon>
        <taxon>Actinomycetota</taxon>
        <taxon>Actinomycetes</taxon>
        <taxon>Micrococcales</taxon>
        <taxon>Beutenbergiaceae</taxon>
        <taxon>Salana</taxon>
    </lineage>
</organism>
<evidence type="ECO:0000313" key="3">
    <source>
        <dbReference type="Proteomes" id="UP000275356"/>
    </source>
</evidence>
<dbReference type="AlphaFoldDB" id="A0A3N2D069"/>
<evidence type="ECO:0000313" key="2">
    <source>
        <dbReference type="EMBL" id="ROR93151.1"/>
    </source>
</evidence>
<accession>A0A3N2D069</accession>
<dbReference type="EMBL" id="RKHQ01000002">
    <property type="protein sequence ID" value="ROR93151.1"/>
    <property type="molecule type" value="Genomic_DNA"/>
</dbReference>
<comment type="caution">
    <text evidence="2">The sequence shown here is derived from an EMBL/GenBank/DDBJ whole genome shotgun (WGS) entry which is preliminary data.</text>
</comment>
<protein>
    <submittedName>
        <fullName evidence="2">Uncharacterized protein</fullName>
    </submittedName>
</protein>